<keyword evidence="3" id="KW-0378">Hydrolase</keyword>
<dbReference type="PANTHER" id="PTHR12302:SF3">
    <property type="entry name" value="SERINE_THREONINE-PROTEIN KINASE 31"/>
    <property type="match status" value="1"/>
</dbReference>
<dbReference type="InterPro" id="IPR002071">
    <property type="entry name" value="Thermonucl_AS"/>
</dbReference>
<dbReference type="PROSITE" id="PS50830">
    <property type="entry name" value="TNASE_3"/>
    <property type="match status" value="1"/>
</dbReference>
<evidence type="ECO:0000313" key="5">
    <source>
        <dbReference type="EMBL" id="OTW50912.1"/>
    </source>
</evidence>
<keyword evidence="2" id="KW-0255">Endonuclease</keyword>
<dbReference type="InterPro" id="IPR035437">
    <property type="entry name" value="SNase_OB-fold_sf"/>
</dbReference>
<organism evidence="5 6">
    <name type="scientific">Bacillus thuringiensis serovar mexicanensis</name>
    <dbReference type="NCBI Taxonomy" id="180868"/>
    <lineage>
        <taxon>Bacteria</taxon>
        <taxon>Bacillati</taxon>
        <taxon>Bacillota</taxon>
        <taxon>Bacilli</taxon>
        <taxon>Bacillales</taxon>
        <taxon>Bacillaceae</taxon>
        <taxon>Bacillus</taxon>
        <taxon>Bacillus cereus group</taxon>
    </lineage>
</organism>
<dbReference type="Gene3D" id="2.40.50.90">
    <property type="match status" value="1"/>
</dbReference>
<dbReference type="EMBL" id="NFCF01000063">
    <property type="protein sequence ID" value="OTW50912.1"/>
    <property type="molecule type" value="Genomic_DNA"/>
</dbReference>
<dbReference type="SUPFAM" id="SSF50199">
    <property type="entry name" value="Staphylococcal nuclease"/>
    <property type="match status" value="1"/>
</dbReference>
<dbReference type="InterPro" id="IPR016071">
    <property type="entry name" value="Staphylococal_nuclease_OB-fold"/>
</dbReference>
<evidence type="ECO:0000256" key="3">
    <source>
        <dbReference type="ARBA" id="ARBA00022801"/>
    </source>
</evidence>
<dbReference type="SMART" id="SM00318">
    <property type="entry name" value="SNc"/>
    <property type="match status" value="1"/>
</dbReference>
<dbReference type="GO" id="GO:0016787">
    <property type="term" value="F:hydrolase activity"/>
    <property type="evidence" value="ECO:0007669"/>
    <property type="project" value="UniProtKB-KW"/>
</dbReference>
<dbReference type="AlphaFoldDB" id="A0A242WB46"/>
<accession>A0A242WB46</accession>
<gene>
    <name evidence="5" type="ORF">BK699_10230</name>
</gene>
<dbReference type="PROSITE" id="PS01284">
    <property type="entry name" value="TNASE_2"/>
    <property type="match status" value="1"/>
</dbReference>
<dbReference type="GO" id="GO:0003676">
    <property type="term" value="F:nucleic acid binding"/>
    <property type="evidence" value="ECO:0007669"/>
    <property type="project" value="InterPro"/>
</dbReference>
<protein>
    <submittedName>
        <fullName evidence="5">Thermonuclease</fullName>
    </submittedName>
</protein>
<dbReference type="RefSeq" id="WP_001226571.1">
    <property type="nucleotide sequence ID" value="NZ_NFCF01000063.1"/>
</dbReference>
<proteinExistence type="predicted"/>
<dbReference type="PANTHER" id="PTHR12302">
    <property type="entry name" value="EBNA2 BINDING PROTEIN P100"/>
    <property type="match status" value="1"/>
</dbReference>
<dbReference type="Proteomes" id="UP000195152">
    <property type="component" value="Unassembled WGS sequence"/>
</dbReference>
<comment type="caution">
    <text evidence="5">The sequence shown here is derived from an EMBL/GenBank/DDBJ whole genome shotgun (WGS) entry which is preliminary data.</text>
</comment>
<feature type="domain" description="TNase-like" evidence="4">
    <location>
        <begin position="63"/>
        <end position="197"/>
    </location>
</feature>
<evidence type="ECO:0000313" key="6">
    <source>
        <dbReference type="Proteomes" id="UP000195152"/>
    </source>
</evidence>
<evidence type="ECO:0000256" key="1">
    <source>
        <dbReference type="ARBA" id="ARBA00022722"/>
    </source>
</evidence>
<dbReference type="Pfam" id="PF00565">
    <property type="entry name" value="SNase"/>
    <property type="match status" value="1"/>
</dbReference>
<keyword evidence="1" id="KW-0540">Nuclease</keyword>
<reference evidence="5 6" key="1">
    <citation type="submission" date="2016-10" db="EMBL/GenBank/DDBJ databases">
        <title>Comparative genomics of Bacillus thuringiensis reveals a path to pathogens against multiple invertebrate hosts.</title>
        <authorList>
            <person name="Zheng J."/>
            <person name="Gao Q."/>
            <person name="Liu H."/>
            <person name="Peng D."/>
            <person name="Ruan L."/>
            <person name="Sun M."/>
        </authorList>
    </citation>
    <scope>NUCLEOTIDE SEQUENCE [LARGE SCALE GENOMIC DNA]</scope>
    <source>
        <strain evidence="5">BGSC 4AC1</strain>
    </source>
</reference>
<evidence type="ECO:0000259" key="4">
    <source>
        <dbReference type="PROSITE" id="PS50830"/>
    </source>
</evidence>
<dbReference type="GO" id="GO:0004519">
    <property type="term" value="F:endonuclease activity"/>
    <property type="evidence" value="ECO:0007669"/>
    <property type="project" value="UniProtKB-KW"/>
</dbReference>
<dbReference type="PROSITE" id="PS51257">
    <property type="entry name" value="PROKAR_LIPOPROTEIN"/>
    <property type="match status" value="1"/>
</dbReference>
<evidence type="ECO:0000256" key="2">
    <source>
        <dbReference type="ARBA" id="ARBA00022759"/>
    </source>
</evidence>
<name>A0A242WB46_BACTU</name>
<sequence length="209" mass="23505">MRKILISIITFSILLSGCVSDRVGALNQVDSKMKEVKEKTNSLEDSILSADKGKSNNFKDSQNREAAKVNYVSDGDTISVTLLKSGKTYKVRYLCLDTPESVKKGVKVQPIAKDASKRNKELVAGKKVYLEYEEDNKVDKYGRLLAYIFVDGKMVQETLLKEGMGIIRYTNGHTRYMEQLKAAETEAKNKKLGVWGIKGYVENGKYNEK</sequence>